<organism evidence="2 3">
    <name type="scientific">Pleurodeles waltl</name>
    <name type="common">Iberian ribbed newt</name>
    <dbReference type="NCBI Taxonomy" id="8319"/>
    <lineage>
        <taxon>Eukaryota</taxon>
        <taxon>Metazoa</taxon>
        <taxon>Chordata</taxon>
        <taxon>Craniata</taxon>
        <taxon>Vertebrata</taxon>
        <taxon>Euteleostomi</taxon>
        <taxon>Amphibia</taxon>
        <taxon>Batrachia</taxon>
        <taxon>Caudata</taxon>
        <taxon>Salamandroidea</taxon>
        <taxon>Salamandridae</taxon>
        <taxon>Pleurodelinae</taxon>
        <taxon>Pleurodeles</taxon>
    </lineage>
</organism>
<sequence>MPWRVAGLRTKSHVKREDDRGSQRGERMGGHGVFASRVPGDRQPGSSLGPACKEMYPEAICKVAPQH</sequence>
<evidence type="ECO:0000256" key="1">
    <source>
        <dbReference type="SAM" id="MobiDB-lite"/>
    </source>
</evidence>
<comment type="caution">
    <text evidence="2">The sequence shown here is derived from an EMBL/GenBank/DDBJ whole genome shotgun (WGS) entry which is preliminary data.</text>
</comment>
<evidence type="ECO:0000313" key="3">
    <source>
        <dbReference type="Proteomes" id="UP001066276"/>
    </source>
</evidence>
<name>A0AAV7PEV3_PLEWA</name>
<feature type="region of interest" description="Disordered" evidence="1">
    <location>
        <begin position="1"/>
        <end position="52"/>
    </location>
</feature>
<dbReference type="EMBL" id="JANPWB010000011">
    <property type="protein sequence ID" value="KAJ1124258.1"/>
    <property type="molecule type" value="Genomic_DNA"/>
</dbReference>
<dbReference type="AlphaFoldDB" id="A0AAV7PEV3"/>
<proteinExistence type="predicted"/>
<keyword evidence="3" id="KW-1185">Reference proteome</keyword>
<reference evidence="2" key="1">
    <citation type="journal article" date="2022" name="bioRxiv">
        <title>Sequencing and chromosome-scale assembly of the giantPleurodeles waltlgenome.</title>
        <authorList>
            <person name="Brown T."/>
            <person name="Elewa A."/>
            <person name="Iarovenko S."/>
            <person name="Subramanian E."/>
            <person name="Araus A.J."/>
            <person name="Petzold A."/>
            <person name="Susuki M."/>
            <person name="Suzuki K.-i.T."/>
            <person name="Hayashi T."/>
            <person name="Toyoda A."/>
            <person name="Oliveira C."/>
            <person name="Osipova E."/>
            <person name="Leigh N.D."/>
            <person name="Simon A."/>
            <person name="Yun M.H."/>
        </authorList>
    </citation>
    <scope>NUCLEOTIDE SEQUENCE</scope>
    <source>
        <strain evidence="2">20211129_DDA</strain>
        <tissue evidence="2">Liver</tissue>
    </source>
</reference>
<protein>
    <submittedName>
        <fullName evidence="2">Uncharacterized protein</fullName>
    </submittedName>
</protein>
<dbReference type="Proteomes" id="UP001066276">
    <property type="component" value="Chromosome 7"/>
</dbReference>
<gene>
    <name evidence="2" type="ORF">NDU88_002719</name>
</gene>
<accession>A0AAV7PEV3</accession>
<feature type="compositionally biased region" description="Basic and acidic residues" evidence="1">
    <location>
        <begin position="15"/>
        <end position="29"/>
    </location>
</feature>
<evidence type="ECO:0000313" key="2">
    <source>
        <dbReference type="EMBL" id="KAJ1124258.1"/>
    </source>
</evidence>